<dbReference type="Gene3D" id="3.30.70.1070">
    <property type="entry name" value="Sporulation related repeat"/>
    <property type="match status" value="1"/>
</dbReference>
<dbReference type="InterPro" id="IPR036680">
    <property type="entry name" value="SPOR-like_sf"/>
</dbReference>
<dbReference type="PROSITE" id="PS51724">
    <property type="entry name" value="SPOR"/>
    <property type="match status" value="1"/>
</dbReference>
<sequence length="216" mass="24773">MGESAALILILTFSISADNPDSSEYYYQKAARSEDPTDAIDLWQRIARFRHRGRYYFLAQLELAKNEFFHGDYQKVIKRLKPITTGVSSPEIKGEILFWLGLARLEISYDEGVKTLNDLILGLPETRWAGRARAIAKVTSGRYMVQTGAFKTKRYALRQYHRLRELGFDARVVEKRIGDIRYYRVVVGSFGTIEKGMGVADSLRKLGFKEARVISY</sequence>
<name>A0A660SGU9_UNCW3</name>
<accession>A0A660SGU9</accession>
<evidence type="ECO:0000259" key="1">
    <source>
        <dbReference type="PROSITE" id="PS51724"/>
    </source>
</evidence>
<dbReference type="EMBL" id="QNBE01000062">
    <property type="protein sequence ID" value="RKX69873.1"/>
    <property type="molecule type" value="Genomic_DNA"/>
</dbReference>
<comment type="caution">
    <text evidence="2">The sequence shown here is derived from an EMBL/GenBank/DDBJ whole genome shotgun (WGS) entry which is preliminary data.</text>
</comment>
<dbReference type="InterPro" id="IPR007730">
    <property type="entry name" value="SPOR-like_dom"/>
</dbReference>
<dbReference type="SUPFAM" id="SSF110997">
    <property type="entry name" value="Sporulation related repeat"/>
    <property type="match status" value="1"/>
</dbReference>
<organism evidence="2 3">
    <name type="scientific">candidate division WOR-3 bacterium</name>
    <dbReference type="NCBI Taxonomy" id="2052148"/>
    <lineage>
        <taxon>Bacteria</taxon>
        <taxon>Bacteria division WOR-3</taxon>
    </lineage>
</organism>
<evidence type="ECO:0000313" key="3">
    <source>
        <dbReference type="Proteomes" id="UP000268469"/>
    </source>
</evidence>
<dbReference type="Proteomes" id="UP000268469">
    <property type="component" value="Unassembled WGS sequence"/>
</dbReference>
<reference evidence="2 3" key="1">
    <citation type="submission" date="2018-06" db="EMBL/GenBank/DDBJ databases">
        <title>Extensive metabolic versatility and redundancy in microbially diverse, dynamic hydrothermal sediments.</title>
        <authorList>
            <person name="Dombrowski N."/>
            <person name="Teske A."/>
            <person name="Baker B.J."/>
        </authorList>
    </citation>
    <scope>NUCLEOTIDE SEQUENCE [LARGE SCALE GENOMIC DNA]</scope>
    <source>
        <strain evidence="2">B36_G15</strain>
    </source>
</reference>
<gene>
    <name evidence="2" type="ORF">DRP53_06830</name>
</gene>
<protein>
    <recommendedName>
        <fullName evidence="1">SPOR domain-containing protein</fullName>
    </recommendedName>
</protein>
<dbReference type="GO" id="GO:0042834">
    <property type="term" value="F:peptidoglycan binding"/>
    <property type="evidence" value="ECO:0007669"/>
    <property type="project" value="InterPro"/>
</dbReference>
<evidence type="ECO:0000313" key="2">
    <source>
        <dbReference type="EMBL" id="RKX69873.1"/>
    </source>
</evidence>
<dbReference type="AlphaFoldDB" id="A0A660SGU9"/>
<dbReference type="Pfam" id="PF05036">
    <property type="entry name" value="SPOR"/>
    <property type="match status" value="1"/>
</dbReference>
<proteinExistence type="predicted"/>
<feature type="domain" description="SPOR" evidence="1">
    <location>
        <begin position="137"/>
        <end position="216"/>
    </location>
</feature>